<protein>
    <recommendedName>
        <fullName evidence="3">Methyltransferase family protein</fullName>
    </recommendedName>
</protein>
<evidence type="ECO:0000313" key="2">
    <source>
        <dbReference type="Proteomes" id="UP000294862"/>
    </source>
</evidence>
<comment type="caution">
    <text evidence="1">The sequence shown here is derived from an EMBL/GenBank/DDBJ whole genome shotgun (WGS) entry which is preliminary data.</text>
</comment>
<dbReference type="Proteomes" id="UP000294862">
    <property type="component" value="Unassembled WGS sequence"/>
</dbReference>
<dbReference type="SUPFAM" id="SSF53335">
    <property type="entry name" value="S-adenosyl-L-methionine-dependent methyltransferases"/>
    <property type="match status" value="1"/>
</dbReference>
<name>A0A4R2IEF9_9GAMM</name>
<evidence type="ECO:0000313" key="1">
    <source>
        <dbReference type="EMBL" id="TCO42169.1"/>
    </source>
</evidence>
<dbReference type="RefSeq" id="WP_131995417.1">
    <property type="nucleotide sequence ID" value="NZ_JACGXM010000011.1"/>
</dbReference>
<dbReference type="AlphaFoldDB" id="A0A4R2IEF9"/>
<dbReference type="Gene3D" id="3.40.50.150">
    <property type="entry name" value="Vaccinia Virus protein VP39"/>
    <property type="match status" value="1"/>
</dbReference>
<sequence length="259" mass="28824">MNIDDIARQALAFRTELDALKERIAPTDFGWYPYGTLDNFHILTLLLQGERRDLLDFVGDAPIVDIGAADGDTAFFMERLGCRADVVDYAPTNFNGCRGVRALKAELGSRVDIREVDLDARFDLPGERYGLAFFLGILYHLKNPLGALESLARNTRHALVSTRIVRYNLAPDASPGDHVNRSRVELQSVPLAYLVDTCETNGDATNFWMFSDAGLRRALDRTGWDVLDYITLGNTEASDPATAAGDERAFCFVRSRHFG</sequence>
<dbReference type="Pfam" id="PF13489">
    <property type="entry name" value="Methyltransf_23"/>
    <property type="match status" value="1"/>
</dbReference>
<accession>A0A4R2IEF9</accession>
<proteinExistence type="predicted"/>
<evidence type="ECO:0008006" key="3">
    <source>
        <dbReference type="Google" id="ProtNLM"/>
    </source>
</evidence>
<keyword evidence="2" id="KW-1185">Reference proteome</keyword>
<dbReference type="InterPro" id="IPR029063">
    <property type="entry name" value="SAM-dependent_MTases_sf"/>
</dbReference>
<organism evidence="1 2">
    <name type="scientific">Dokdonella fugitiva</name>
    <dbReference type="NCBI Taxonomy" id="328517"/>
    <lineage>
        <taxon>Bacteria</taxon>
        <taxon>Pseudomonadati</taxon>
        <taxon>Pseudomonadota</taxon>
        <taxon>Gammaproteobacteria</taxon>
        <taxon>Lysobacterales</taxon>
        <taxon>Rhodanobacteraceae</taxon>
        <taxon>Dokdonella</taxon>
    </lineage>
</organism>
<reference evidence="1 2" key="1">
    <citation type="journal article" date="2015" name="Stand. Genomic Sci.">
        <title>Genomic Encyclopedia of Bacterial and Archaeal Type Strains, Phase III: the genomes of soil and plant-associated and newly described type strains.</title>
        <authorList>
            <person name="Whitman W.B."/>
            <person name="Woyke T."/>
            <person name="Klenk H.P."/>
            <person name="Zhou Y."/>
            <person name="Lilburn T.G."/>
            <person name="Beck B.J."/>
            <person name="De Vos P."/>
            <person name="Vandamme P."/>
            <person name="Eisen J.A."/>
            <person name="Garrity G."/>
            <person name="Hugenholtz P."/>
            <person name="Kyrpides N.C."/>
        </authorList>
    </citation>
    <scope>NUCLEOTIDE SEQUENCE [LARGE SCALE GENOMIC DNA]</scope>
    <source>
        <strain evidence="1 2">A3</strain>
    </source>
</reference>
<dbReference type="EMBL" id="SLWQ01000002">
    <property type="protein sequence ID" value="TCO42169.1"/>
    <property type="molecule type" value="Genomic_DNA"/>
</dbReference>
<dbReference type="OrthoDB" id="9791837at2"/>
<gene>
    <name evidence="1" type="ORF">EV148_102528</name>
</gene>